<gene>
    <name evidence="2" type="ORF">C7C56_009230</name>
</gene>
<organism evidence="2 3">
    <name type="scientific">Massilia glaciei</name>
    <dbReference type="NCBI Taxonomy" id="1524097"/>
    <lineage>
        <taxon>Bacteria</taxon>
        <taxon>Pseudomonadati</taxon>
        <taxon>Pseudomonadota</taxon>
        <taxon>Betaproteobacteria</taxon>
        <taxon>Burkholderiales</taxon>
        <taxon>Oxalobacteraceae</taxon>
        <taxon>Telluria group</taxon>
        <taxon>Massilia</taxon>
    </lineage>
</organism>
<sequence>MKMTTNLQYFQHNKHNLLASSKHFQRFDRLIAPIGSICLVLGAGAALAGSSQAATYAIPAGLLLHFANAFARWWQD</sequence>
<proteinExistence type="predicted"/>
<evidence type="ECO:0000256" key="1">
    <source>
        <dbReference type="SAM" id="Phobius"/>
    </source>
</evidence>
<dbReference type="RefSeq" id="WP_106757146.1">
    <property type="nucleotide sequence ID" value="NZ_PXWF02000122.1"/>
</dbReference>
<feature type="transmembrane region" description="Helical" evidence="1">
    <location>
        <begin position="30"/>
        <end position="48"/>
    </location>
</feature>
<keyword evidence="1" id="KW-1133">Transmembrane helix</keyword>
<keyword evidence="1" id="KW-0472">Membrane</keyword>
<keyword evidence="3" id="KW-1185">Reference proteome</keyword>
<dbReference type="EMBL" id="PXWF02000122">
    <property type="protein sequence ID" value="PWF48892.1"/>
    <property type="molecule type" value="Genomic_DNA"/>
</dbReference>
<evidence type="ECO:0000313" key="2">
    <source>
        <dbReference type="EMBL" id="PWF48892.1"/>
    </source>
</evidence>
<keyword evidence="1" id="KW-0812">Transmembrane</keyword>
<name>A0A2U2HN61_9BURK</name>
<dbReference type="Proteomes" id="UP000241421">
    <property type="component" value="Unassembled WGS sequence"/>
</dbReference>
<dbReference type="AlphaFoldDB" id="A0A2U2HN61"/>
<reference evidence="2 3" key="1">
    <citation type="submission" date="2018-04" db="EMBL/GenBank/DDBJ databases">
        <title>Massilia violaceinigra sp. nov., a novel purple-pigmented bacterium isolated from Tianshan glacier, Xinjiang, China.</title>
        <authorList>
            <person name="Wang H."/>
        </authorList>
    </citation>
    <scope>NUCLEOTIDE SEQUENCE [LARGE SCALE GENOMIC DNA]</scope>
    <source>
        <strain evidence="2 3">B448-2</strain>
    </source>
</reference>
<feature type="transmembrane region" description="Helical" evidence="1">
    <location>
        <begin position="54"/>
        <end position="74"/>
    </location>
</feature>
<comment type="caution">
    <text evidence="2">The sequence shown here is derived from an EMBL/GenBank/DDBJ whole genome shotgun (WGS) entry which is preliminary data.</text>
</comment>
<protein>
    <submittedName>
        <fullName evidence="2">Uncharacterized protein</fullName>
    </submittedName>
</protein>
<evidence type="ECO:0000313" key="3">
    <source>
        <dbReference type="Proteomes" id="UP000241421"/>
    </source>
</evidence>
<accession>A0A2U2HN61</accession>